<dbReference type="Gene3D" id="3.40.50.300">
    <property type="entry name" value="P-loop containing nucleotide triphosphate hydrolases"/>
    <property type="match status" value="1"/>
</dbReference>
<evidence type="ECO:0000313" key="2">
    <source>
        <dbReference type="EMBL" id="CDO67093.1"/>
    </source>
</evidence>
<organism evidence="2 3">
    <name type="scientific">Plasmodium reichenowi</name>
    <dbReference type="NCBI Taxonomy" id="5854"/>
    <lineage>
        <taxon>Eukaryota</taxon>
        <taxon>Sar</taxon>
        <taxon>Alveolata</taxon>
        <taxon>Apicomplexa</taxon>
        <taxon>Aconoidasida</taxon>
        <taxon>Haemosporida</taxon>
        <taxon>Plasmodiidae</taxon>
        <taxon>Plasmodium</taxon>
        <taxon>Plasmodium (Laverania)</taxon>
    </lineage>
</organism>
<reference evidence="2" key="2">
    <citation type="submission" date="2014-05" db="EMBL/GenBank/DDBJ databases">
        <title>The genome sequences of chimpanzee malaria parasites reveal the path to human adaptation.</title>
        <authorList>
            <person name="Otto T.D."/>
            <person name="Rayner J.C."/>
            <person name="Boehme U."/>
            <person name="Pain A."/>
            <person name="Spottiswoode N."/>
            <person name="Sanders M."/>
            <person name="Quail M."/>
            <person name="Ollomo B."/>
            <person name="Renaud F."/>
            <person name="Thomas A.W."/>
            <person name="Prugnolle F."/>
            <person name="Conway D.J."/>
            <person name="Newbold C."/>
            <person name="Berriman M."/>
        </authorList>
    </citation>
    <scope>NUCLEOTIDE SEQUENCE [LARGE SCALE GENOMIC DNA]</scope>
    <source>
        <strain evidence="2">CDC</strain>
    </source>
</reference>
<evidence type="ECO:0000313" key="3">
    <source>
        <dbReference type="Proteomes" id="UP000027581"/>
    </source>
</evidence>
<dbReference type="AlphaFoldDB" id="A0A060S0D0"/>
<dbReference type="InterPro" id="IPR027417">
    <property type="entry name" value="P-loop_NTPase"/>
</dbReference>
<sequence>MINCKRKIHRRRNIIQKLTELLQNNKNLFVSIQCYDNNSYEIYNNLIEYIKLNLDLSEICIIDIVSIYNCNDISKFLKDIFYDFTKYIKRNKIYKSAIILPYFDNWMISIKKNKSNTGKDVLDVLRSKFTSNDDEEQRKSYDKEIHMDIYNTIYYLKNELLKHLNKQFSIKLIGFYKTPYIFNMYDNIFDYNLRISQFTRSHILYYIQANKAMNKAFIRKKTTNLDIHKLYNVMSNKIDYVKTYDNINLFKCFFKYYYRIQNHEYNTKIKKNKTKKKHKNILSTHQIIWDTLNMKEVLLPCKKISLFNMLTNLKNFKYIKKYKYFLSQKNYLKSYNKKRNETLFSIFFYLHWDISKNVLYRISKYCFSIDFIKKYISTLLKKNVRISRKYKNIKKYNRISRYYNDLEEEQSCMDNVNICNDIIDDLDIIVEGEDDQNECNKKNKGCIKNKINYQGNNINVDSNNMNSNNLNSNNLNSNNMNSNNLNSNNMNCNNMNCNNMNCNNINSNNINSNNINSNNINSNNINSNNINSNNIYSNNIYSNNIYSNNIHMMRKRIVGKPYVNKYIIKCNTLKKDNKLHNLRKRFLYEINKYEYDSYNIYTSEKVKKNPIHFYFNKFNMPSSLLIYGTDGVGKTTLMKFIIQIILSRYKHIFMKKSFTLKKRDSNFGFNVFTSDRKITDTKFLPKEFSYDTYRKNIIGTNHLKELNLRQTYINKMRKSIMKEMKNIYYEFKNVSIIPFENHLLVNKTIGENTKYIKNIFYVAYKNQPSVIIFDNIDLFLEKNNYYKHQDLEDQNQDVYKNIYNLFIHYLSIYINDSNKIKFVATTRVHPKYFKFSFLNKIEKIMFLS</sequence>
<proteinExistence type="predicted"/>
<reference evidence="2" key="1">
    <citation type="submission" date="2014-01" db="EMBL/GenBank/DDBJ databases">
        <authorList>
            <person name="Aslett M."/>
        </authorList>
    </citation>
    <scope>NUCLEOTIDE SEQUENCE</scope>
    <source>
        <strain evidence="2">CDC</strain>
    </source>
</reference>
<dbReference type="VEuPathDB" id="PlasmoDB:PRG01_1462900"/>
<dbReference type="InterPro" id="IPR003959">
    <property type="entry name" value="ATPase_AAA_core"/>
</dbReference>
<dbReference type="Proteomes" id="UP000027581">
    <property type="component" value="Unassembled WGS sequence"/>
</dbReference>
<name>A0A060S0D0_PLARE</name>
<accession>A0A060S0D0</accession>
<protein>
    <recommendedName>
        <fullName evidence="1">ATPase AAA-type core domain-containing protein</fullName>
    </recommendedName>
</protein>
<dbReference type="Pfam" id="PF00004">
    <property type="entry name" value="AAA"/>
    <property type="match status" value="1"/>
</dbReference>
<feature type="domain" description="ATPase AAA-type core" evidence="1">
    <location>
        <begin position="718"/>
        <end position="831"/>
    </location>
</feature>
<evidence type="ECO:0000259" key="1">
    <source>
        <dbReference type="Pfam" id="PF00004"/>
    </source>
</evidence>
<dbReference type="VEuPathDB" id="PlasmoDB:PRCDC_1462200"/>
<dbReference type="EMBL" id="HG810775">
    <property type="protein sequence ID" value="CDO67093.1"/>
    <property type="molecule type" value="Genomic_DNA"/>
</dbReference>
<dbReference type="GO" id="GO:0016887">
    <property type="term" value="F:ATP hydrolysis activity"/>
    <property type="evidence" value="ECO:0007669"/>
    <property type="project" value="InterPro"/>
</dbReference>
<dbReference type="GO" id="GO:0005524">
    <property type="term" value="F:ATP binding"/>
    <property type="evidence" value="ECO:0007669"/>
    <property type="project" value="InterPro"/>
</dbReference>
<keyword evidence="3" id="KW-1185">Reference proteome</keyword>
<dbReference type="SUPFAM" id="SSF52540">
    <property type="entry name" value="P-loop containing nucleoside triphosphate hydrolases"/>
    <property type="match status" value="1"/>
</dbReference>
<dbReference type="PhylomeDB" id="A0A060S0D0"/>
<gene>
    <name evidence="2" type="ORF">PRCDC_1462200</name>
</gene>